<dbReference type="InterPro" id="IPR036181">
    <property type="entry name" value="MIT_dom_sf"/>
</dbReference>
<evidence type="ECO:0000256" key="3">
    <source>
        <dbReference type="ARBA" id="ARBA00022801"/>
    </source>
</evidence>
<evidence type="ECO:0000256" key="2">
    <source>
        <dbReference type="ARBA" id="ARBA00022670"/>
    </source>
</evidence>
<feature type="active site" evidence="5 6">
    <location>
        <position position="284"/>
    </location>
</feature>
<dbReference type="InterPro" id="IPR001300">
    <property type="entry name" value="Peptidase_C2_calpain_cat"/>
</dbReference>
<evidence type="ECO:0000256" key="6">
    <source>
        <dbReference type="PROSITE-ProRule" id="PRU00239"/>
    </source>
</evidence>
<keyword evidence="2 6" id="KW-0645">Protease</keyword>
<dbReference type="OrthoDB" id="167576at2759"/>
<dbReference type="SUPFAM" id="SSF54001">
    <property type="entry name" value="Cysteine proteinases"/>
    <property type="match status" value="1"/>
</dbReference>
<feature type="domain" description="Calpain catalytic" evidence="7">
    <location>
        <begin position="231"/>
        <end position="532"/>
    </location>
</feature>
<dbReference type="InterPro" id="IPR051297">
    <property type="entry name" value="PalB/RIM13"/>
</dbReference>
<evidence type="ECO:0000259" key="7">
    <source>
        <dbReference type="PROSITE" id="PS50203"/>
    </source>
</evidence>
<feature type="active site" evidence="5 6">
    <location>
        <position position="450"/>
    </location>
</feature>
<evidence type="ECO:0000313" key="9">
    <source>
        <dbReference type="Proteomes" id="UP000070444"/>
    </source>
</evidence>
<dbReference type="InterPro" id="IPR038765">
    <property type="entry name" value="Papain-like_cys_pep_sf"/>
</dbReference>
<dbReference type="GO" id="GO:0004198">
    <property type="term" value="F:calcium-dependent cysteine-type endopeptidase activity"/>
    <property type="evidence" value="ECO:0007669"/>
    <property type="project" value="InterPro"/>
</dbReference>
<dbReference type="STRING" id="796925.A0A137PFS2"/>
<dbReference type="SUPFAM" id="SSF49758">
    <property type="entry name" value="Calpain large subunit, middle domain (domain III)"/>
    <property type="match status" value="2"/>
</dbReference>
<protein>
    <submittedName>
        <fullName evidence="8">Cysteine proteinase</fullName>
    </submittedName>
</protein>
<accession>A0A137PFS2</accession>
<dbReference type="PANTHER" id="PTHR46143:SF1">
    <property type="entry name" value="CALPAIN-7"/>
    <property type="match status" value="1"/>
</dbReference>
<dbReference type="Gene3D" id="3.90.70.10">
    <property type="entry name" value="Cysteine proteinases"/>
    <property type="match status" value="1"/>
</dbReference>
<dbReference type="Pfam" id="PF00648">
    <property type="entry name" value="Peptidase_C2"/>
    <property type="match status" value="1"/>
</dbReference>
<dbReference type="Proteomes" id="UP000070444">
    <property type="component" value="Unassembled WGS sequence"/>
</dbReference>
<dbReference type="GO" id="GO:0006508">
    <property type="term" value="P:proteolysis"/>
    <property type="evidence" value="ECO:0007669"/>
    <property type="project" value="UniProtKB-KW"/>
</dbReference>
<organism evidence="8 9">
    <name type="scientific">Conidiobolus coronatus (strain ATCC 28846 / CBS 209.66 / NRRL 28638)</name>
    <name type="common">Delacroixia coronata</name>
    <dbReference type="NCBI Taxonomy" id="796925"/>
    <lineage>
        <taxon>Eukaryota</taxon>
        <taxon>Fungi</taxon>
        <taxon>Fungi incertae sedis</taxon>
        <taxon>Zoopagomycota</taxon>
        <taxon>Entomophthoromycotina</taxon>
        <taxon>Entomophthoromycetes</taxon>
        <taxon>Entomophthorales</taxon>
        <taxon>Ancylistaceae</taxon>
        <taxon>Conidiobolus</taxon>
    </lineage>
</organism>
<feature type="active site" evidence="5 6">
    <location>
        <position position="470"/>
    </location>
</feature>
<dbReference type="CDD" id="cd00044">
    <property type="entry name" value="CysPc"/>
    <property type="match status" value="1"/>
</dbReference>
<keyword evidence="3 6" id="KW-0378">Hydrolase</keyword>
<comment type="similarity">
    <text evidence="1">Belongs to the peptidase C2 family. PalB/RIM13 subfamily.</text>
</comment>
<proteinExistence type="inferred from homology"/>
<dbReference type="PRINTS" id="PR00704">
    <property type="entry name" value="CALPAIN"/>
</dbReference>
<dbReference type="SMART" id="SM00230">
    <property type="entry name" value="CysPc"/>
    <property type="match status" value="1"/>
</dbReference>
<evidence type="ECO:0000256" key="4">
    <source>
        <dbReference type="ARBA" id="ARBA00022807"/>
    </source>
</evidence>
<dbReference type="InterPro" id="IPR036213">
    <property type="entry name" value="Calpain_III_sf"/>
</dbReference>
<keyword evidence="9" id="KW-1185">Reference proteome</keyword>
<dbReference type="Gene3D" id="2.60.120.380">
    <property type="match status" value="2"/>
</dbReference>
<dbReference type="AlphaFoldDB" id="A0A137PFS2"/>
<evidence type="ECO:0000313" key="8">
    <source>
        <dbReference type="EMBL" id="KXN73847.1"/>
    </source>
</evidence>
<dbReference type="Gene3D" id="1.20.58.80">
    <property type="entry name" value="Phosphotransferase system, lactose/cellobiose-type IIA subunit"/>
    <property type="match status" value="1"/>
</dbReference>
<dbReference type="PANTHER" id="PTHR46143">
    <property type="entry name" value="CALPAIN-7"/>
    <property type="match status" value="1"/>
</dbReference>
<name>A0A137PFS2_CONC2</name>
<gene>
    <name evidence="8" type="ORF">CONCODRAFT_3085</name>
</gene>
<dbReference type="OMA" id="GDYRRGC"/>
<evidence type="ECO:0000256" key="1">
    <source>
        <dbReference type="ARBA" id="ARBA00010193"/>
    </source>
</evidence>
<dbReference type="EMBL" id="KQ964430">
    <property type="protein sequence ID" value="KXN73847.1"/>
    <property type="molecule type" value="Genomic_DNA"/>
</dbReference>
<sequence length="885" mass="101684">MSINDIYDTTIKLAQKAVQLDSAGEVYECQKAYADVIEGLSQLQNIEKDLIKRKKLNQEIIRYQARQKQITQYLEQLSISKLNFDLNSIVSWKNFVYVQLDKIKVLEVEQHYRVGVDLATQLVELLVKNIQNFDKSEDITQFREFIQKTLEIGELCKFRQSDNNEEILEKIQYLSINQHSPIPKSPLPSPPVQPLNDTELSILRETSYINDNIFLPWSNQLDLNSFHKGPSLYYDPNGFLSLSDLQLKQFDGWKRPSQYFHPVAPKMIGLVSSDHIIQDIVTDCSFVASLCICANYERKFRKRLITSIIYPQDSSGTPIYNPLGQYVIRLHFNGIFRKVVIDDYLPISKQNEPICTFSKFRGELWPSIIEKAYMKLMGGYAFPGSNSSIDLHALTGWIPELILFKVDTFDKETQWLRLRDGHNYGDALITVATGPEEEDLLDHMGLVPAHAYAVLDLRELHGLRVLKIKNPWSHCRWKGRLSHLDREYWTPELLEELEYDLLKAQEKDDGVFWILYEDLLEYFECFNVNWNPELFPHSQVIHTRWKTDKGPKKDTYNIGYNPQFSLRVNGVSETETTPVWVLITKHRLKTEVNQQYFALHVYEDNGGQTASYRMASRVHYPDSPLIRGLYVNNDHILTRINVKSAESKFILVLSQKELVQEFSFSIRAFSTIPVELNQIDLPKYEVKLTKRWDNESSVITIQAPREYPVALYGFQGSKRINQLISSSNFNNSYLFNSGDYRLGFCAVKQNYLPVGNYILMASAFDPKIRGDFIITIGSNNPIELTNLPGEGAGMLKYTIDGSWTPTSTVVKSKIRINGTTKLSAKLQIKTPSPTAYISMDILNSSNQSLLQGQQGIYSNSTQGIFIDELVIRGSTKEMGNFNTTL</sequence>
<dbReference type="SUPFAM" id="SSF116846">
    <property type="entry name" value="MIT domain"/>
    <property type="match status" value="1"/>
</dbReference>
<reference evidence="8 9" key="1">
    <citation type="journal article" date="2015" name="Genome Biol. Evol.">
        <title>Phylogenomic analyses indicate that early fungi evolved digesting cell walls of algal ancestors of land plants.</title>
        <authorList>
            <person name="Chang Y."/>
            <person name="Wang S."/>
            <person name="Sekimoto S."/>
            <person name="Aerts A.L."/>
            <person name="Choi C."/>
            <person name="Clum A."/>
            <person name="LaButti K.M."/>
            <person name="Lindquist E.A."/>
            <person name="Yee Ngan C."/>
            <person name="Ohm R.A."/>
            <person name="Salamov A.A."/>
            <person name="Grigoriev I.V."/>
            <person name="Spatafora J.W."/>
            <person name="Berbee M.L."/>
        </authorList>
    </citation>
    <scope>NUCLEOTIDE SEQUENCE [LARGE SCALE GENOMIC DNA]</scope>
    <source>
        <strain evidence="8 9">NRRL 28638</strain>
    </source>
</reference>
<dbReference type="PROSITE" id="PS50203">
    <property type="entry name" value="CALPAIN_CAT"/>
    <property type="match status" value="1"/>
</dbReference>
<evidence type="ECO:0000256" key="5">
    <source>
        <dbReference type="PIRSR" id="PIRSR622684-1"/>
    </source>
</evidence>
<keyword evidence="4 6" id="KW-0788">Thiol protease</keyword>
<dbReference type="InterPro" id="IPR022684">
    <property type="entry name" value="Calpain_cysteine_protease"/>
</dbReference>